<name>A0A196SDN3_BLAHN</name>
<gene>
    <name evidence="1" type="ORF">AV274_4048</name>
</gene>
<dbReference type="SUPFAM" id="SSF55120">
    <property type="entry name" value="Pseudouridine synthase"/>
    <property type="match status" value="1"/>
</dbReference>
<protein>
    <submittedName>
        <fullName evidence="1">Uncharacterized protein</fullName>
    </submittedName>
</protein>
<dbReference type="OrthoDB" id="10504093at2759"/>
<dbReference type="AlphaFoldDB" id="A0A196SDN3"/>
<proteinExistence type="predicted"/>
<dbReference type="GO" id="GO:0009982">
    <property type="term" value="F:pseudouridine synthase activity"/>
    <property type="evidence" value="ECO:0007669"/>
    <property type="project" value="InterPro"/>
</dbReference>
<comment type="caution">
    <text evidence="1">The sequence shown here is derived from an EMBL/GenBank/DDBJ whole genome shotgun (WGS) entry which is preliminary data.</text>
</comment>
<dbReference type="Proteomes" id="UP000078348">
    <property type="component" value="Unassembled WGS sequence"/>
</dbReference>
<keyword evidence="2" id="KW-1185">Reference proteome</keyword>
<dbReference type="Gene3D" id="3.30.2350.10">
    <property type="entry name" value="Pseudouridine synthase"/>
    <property type="match status" value="1"/>
</dbReference>
<evidence type="ECO:0000313" key="1">
    <source>
        <dbReference type="EMBL" id="OAO14247.1"/>
    </source>
</evidence>
<accession>A0A196SDN3</accession>
<dbReference type="EMBL" id="LXWW01000272">
    <property type="protein sequence ID" value="OAO14247.1"/>
    <property type="molecule type" value="Genomic_DNA"/>
</dbReference>
<evidence type="ECO:0000313" key="2">
    <source>
        <dbReference type="Proteomes" id="UP000078348"/>
    </source>
</evidence>
<reference evidence="1 2" key="1">
    <citation type="submission" date="2016-05" db="EMBL/GenBank/DDBJ databases">
        <title>Nuclear genome of Blastocystis sp. subtype 1 NandII.</title>
        <authorList>
            <person name="Gentekaki E."/>
            <person name="Curtis B."/>
            <person name="Stairs C."/>
            <person name="Eme L."/>
            <person name="Herman E."/>
            <person name="Klimes V."/>
            <person name="Arias M.C."/>
            <person name="Elias M."/>
            <person name="Hilliou F."/>
            <person name="Klute M."/>
            <person name="Malik S.-B."/>
            <person name="Pightling A."/>
            <person name="Rachubinski R."/>
            <person name="Salas D."/>
            <person name="Schlacht A."/>
            <person name="Suga H."/>
            <person name="Archibald J."/>
            <person name="Ball S.G."/>
            <person name="Clark G."/>
            <person name="Dacks J."/>
            <person name="Van Der Giezen M."/>
            <person name="Tsaousis A."/>
            <person name="Roger A."/>
        </authorList>
    </citation>
    <scope>NUCLEOTIDE SEQUENCE [LARGE SCALE GENOMIC DNA]</scope>
    <source>
        <strain evidence="2">ATCC 50177 / NandII</strain>
    </source>
</reference>
<sequence>MLGRLSRPLCSVAMWTRSPGRIIPRFYSSPSWKNGFIMMYKFRGESTEDACDLLKEKLGINNVATVEDLDNEYSGLVSFAVGRSFKFLHYLNAMNVYKMSLTFLDENTNLPISVPKSVFSSVASRFIGESRQTQSLLIENTDPDTDVIRSYPISIQDIQIKQYTQTPQTKAQVVLRCLQGCDVTTLLKDMETSLKRATRSPVSIIPLSVERSEHCGLPESSPMCIDTEDINNLEFIHNYVAPWFLLNEITMLKHLSVAYFENHKLYELLHRAHNLPTNEEIQFFEHITDDEPTPIKPVDGLEVVLVCAPRKVLKEVDLRGKRKMITIPRSFCGIGKVVGEGQHHENLRLETQLLVHPSPAILINTENVKSKQYFHKSRKPTI</sequence>
<organism evidence="1 2">
    <name type="scientific">Blastocystis sp. subtype 1 (strain ATCC 50177 / NandII)</name>
    <dbReference type="NCBI Taxonomy" id="478820"/>
    <lineage>
        <taxon>Eukaryota</taxon>
        <taxon>Sar</taxon>
        <taxon>Stramenopiles</taxon>
        <taxon>Bigyra</taxon>
        <taxon>Opalozoa</taxon>
        <taxon>Opalinata</taxon>
        <taxon>Blastocystidae</taxon>
        <taxon>Blastocystis</taxon>
    </lineage>
</organism>
<dbReference type="GO" id="GO:0003723">
    <property type="term" value="F:RNA binding"/>
    <property type="evidence" value="ECO:0007669"/>
    <property type="project" value="InterPro"/>
</dbReference>
<dbReference type="GO" id="GO:0001522">
    <property type="term" value="P:pseudouridine synthesis"/>
    <property type="evidence" value="ECO:0007669"/>
    <property type="project" value="InterPro"/>
</dbReference>
<dbReference type="InterPro" id="IPR020103">
    <property type="entry name" value="PsdUridine_synth_cat_dom_sf"/>
</dbReference>